<proteinExistence type="inferred from homology"/>
<comment type="caution">
    <text evidence="9">The sequence shown here is derived from an EMBL/GenBank/DDBJ whole genome shotgun (WGS) entry which is preliminary data.</text>
</comment>
<dbReference type="PANTHER" id="PTHR43133:SF46">
    <property type="entry name" value="RNA POLYMERASE SIGMA-70 FACTOR ECF SUBFAMILY"/>
    <property type="match status" value="1"/>
</dbReference>
<evidence type="ECO:0000313" key="10">
    <source>
        <dbReference type="Proteomes" id="UP000256373"/>
    </source>
</evidence>
<dbReference type="EMBL" id="QNUL01000003">
    <property type="protein sequence ID" value="REA63034.1"/>
    <property type="molecule type" value="Genomic_DNA"/>
</dbReference>
<dbReference type="InterPro" id="IPR013324">
    <property type="entry name" value="RNA_pol_sigma_r3/r4-like"/>
</dbReference>
<dbReference type="InterPro" id="IPR039425">
    <property type="entry name" value="RNA_pol_sigma-70-like"/>
</dbReference>
<dbReference type="RefSeq" id="WP_115829622.1">
    <property type="nucleotide sequence ID" value="NZ_QNUL01000003.1"/>
</dbReference>
<evidence type="ECO:0000259" key="8">
    <source>
        <dbReference type="Pfam" id="PF08281"/>
    </source>
</evidence>
<accession>A0A3D8YEP7</accession>
<dbReference type="InterPro" id="IPR013249">
    <property type="entry name" value="RNA_pol_sigma70_r4_t2"/>
</dbReference>
<keyword evidence="5 6" id="KW-0804">Transcription</keyword>
<dbReference type="NCBIfam" id="TIGR02985">
    <property type="entry name" value="Sig70_bacteroi1"/>
    <property type="match status" value="1"/>
</dbReference>
<dbReference type="GO" id="GO:0016987">
    <property type="term" value="F:sigma factor activity"/>
    <property type="evidence" value="ECO:0007669"/>
    <property type="project" value="UniProtKB-KW"/>
</dbReference>
<dbReference type="Pfam" id="PF04542">
    <property type="entry name" value="Sigma70_r2"/>
    <property type="match status" value="1"/>
</dbReference>
<dbReference type="GO" id="GO:0006352">
    <property type="term" value="P:DNA-templated transcription initiation"/>
    <property type="evidence" value="ECO:0007669"/>
    <property type="project" value="InterPro"/>
</dbReference>
<dbReference type="Gene3D" id="1.10.1740.10">
    <property type="match status" value="1"/>
</dbReference>
<dbReference type="InterPro" id="IPR036388">
    <property type="entry name" value="WH-like_DNA-bd_sf"/>
</dbReference>
<dbReference type="SUPFAM" id="SSF88946">
    <property type="entry name" value="Sigma2 domain of RNA polymerase sigma factors"/>
    <property type="match status" value="1"/>
</dbReference>
<keyword evidence="2 6" id="KW-0805">Transcription regulation</keyword>
<dbReference type="InterPro" id="IPR000838">
    <property type="entry name" value="RNA_pol_sigma70_ECF_CS"/>
</dbReference>
<evidence type="ECO:0000256" key="6">
    <source>
        <dbReference type="RuleBase" id="RU000716"/>
    </source>
</evidence>
<organism evidence="9 10">
    <name type="scientific">Dyadobacter luteus</name>
    <dbReference type="NCBI Taxonomy" id="2259619"/>
    <lineage>
        <taxon>Bacteria</taxon>
        <taxon>Pseudomonadati</taxon>
        <taxon>Bacteroidota</taxon>
        <taxon>Cytophagia</taxon>
        <taxon>Cytophagales</taxon>
        <taxon>Spirosomataceae</taxon>
        <taxon>Dyadobacter</taxon>
    </lineage>
</organism>
<dbReference type="InterPro" id="IPR014327">
    <property type="entry name" value="RNA_pol_sigma70_bacteroid"/>
</dbReference>
<protein>
    <recommendedName>
        <fullName evidence="6">RNA polymerase sigma factor</fullName>
    </recommendedName>
</protein>
<feature type="domain" description="RNA polymerase sigma-70 region 2" evidence="7">
    <location>
        <begin position="27"/>
        <end position="91"/>
    </location>
</feature>
<dbReference type="Proteomes" id="UP000256373">
    <property type="component" value="Unassembled WGS sequence"/>
</dbReference>
<evidence type="ECO:0000259" key="7">
    <source>
        <dbReference type="Pfam" id="PF04542"/>
    </source>
</evidence>
<keyword evidence="10" id="KW-1185">Reference proteome</keyword>
<evidence type="ECO:0000256" key="2">
    <source>
        <dbReference type="ARBA" id="ARBA00023015"/>
    </source>
</evidence>
<sequence>MIHKAPPCNEDVLRQVAAGDQRAFRQLFNLYHHKLGSYIYNITKSRELAEEVVQDVFLKIWNNKATLPEIINFDSYLFVISKNHALNSLKTIAARQTATTYLEQVTEEMLPADYQEENERYLLVDEAIDRLPQQQKLVYLMSRHERLQYAEIADRMSLSKETVKKYLQISTESISSYIRKRLTISIILFISNLF</sequence>
<evidence type="ECO:0000313" key="9">
    <source>
        <dbReference type="EMBL" id="REA63034.1"/>
    </source>
</evidence>
<evidence type="ECO:0000256" key="5">
    <source>
        <dbReference type="ARBA" id="ARBA00023163"/>
    </source>
</evidence>
<name>A0A3D8YEP7_9BACT</name>
<feature type="domain" description="RNA polymerase sigma factor 70 region 4 type 2" evidence="8">
    <location>
        <begin position="123"/>
        <end position="168"/>
    </location>
</feature>
<dbReference type="SUPFAM" id="SSF88659">
    <property type="entry name" value="Sigma3 and sigma4 domains of RNA polymerase sigma factors"/>
    <property type="match status" value="1"/>
</dbReference>
<evidence type="ECO:0000256" key="4">
    <source>
        <dbReference type="ARBA" id="ARBA00023125"/>
    </source>
</evidence>
<keyword evidence="3 6" id="KW-0731">Sigma factor</keyword>
<evidence type="ECO:0000256" key="1">
    <source>
        <dbReference type="ARBA" id="ARBA00010641"/>
    </source>
</evidence>
<dbReference type="InterPro" id="IPR007627">
    <property type="entry name" value="RNA_pol_sigma70_r2"/>
</dbReference>
<keyword evidence="4 6" id="KW-0238">DNA-binding</keyword>
<evidence type="ECO:0000256" key="3">
    <source>
        <dbReference type="ARBA" id="ARBA00023082"/>
    </source>
</evidence>
<reference evidence="9 10" key="1">
    <citation type="submission" date="2018-07" db="EMBL/GenBank/DDBJ databases">
        <title>Dyadobacter roseus sp. nov., isolated from rose rhizosphere soil.</title>
        <authorList>
            <person name="Chen L."/>
        </authorList>
    </citation>
    <scope>NUCLEOTIDE SEQUENCE [LARGE SCALE GENOMIC DNA]</scope>
    <source>
        <strain evidence="9 10">RS19</strain>
    </source>
</reference>
<dbReference type="NCBIfam" id="TIGR02937">
    <property type="entry name" value="sigma70-ECF"/>
    <property type="match status" value="1"/>
</dbReference>
<dbReference type="AlphaFoldDB" id="A0A3D8YEP7"/>
<dbReference type="PROSITE" id="PS01063">
    <property type="entry name" value="SIGMA70_ECF"/>
    <property type="match status" value="1"/>
</dbReference>
<dbReference type="InterPro" id="IPR013325">
    <property type="entry name" value="RNA_pol_sigma_r2"/>
</dbReference>
<dbReference type="OrthoDB" id="799938at2"/>
<dbReference type="Gene3D" id="1.10.10.10">
    <property type="entry name" value="Winged helix-like DNA-binding domain superfamily/Winged helix DNA-binding domain"/>
    <property type="match status" value="1"/>
</dbReference>
<dbReference type="PANTHER" id="PTHR43133">
    <property type="entry name" value="RNA POLYMERASE ECF-TYPE SIGMA FACTO"/>
    <property type="match status" value="1"/>
</dbReference>
<comment type="similarity">
    <text evidence="1 6">Belongs to the sigma-70 factor family. ECF subfamily.</text>
</comment>
<gene>
    <name evidence="9" type="ORF">DSL64_05270</name>
</gene>
<dbReference type="InterPro" id="IPR014284">
    <property type="entry name" value="RNA_pol_sigma-70_dom"/>
</dbReference>
<dbReference type="Pfam" id="PF08281">
    <property type="entry name" value="Sigma70_r4_2"/>
    <property type="match status" value="1"/>
</dbReference>
<dbReference type="GO" id="GO:0003677">
    <property type="term" value="F:DNA binding"/>
    <property type="evidence" value="ECO:0007669"/>
    <property type="project" value="UniProtKB-KW"/>
</dbReference>